<name>A0ABZ0SBN3_9GAMM</name>
<keyword evidence="13" id="KW-1185">Reference proteome</keyword>
<feature type="domain" description="CNNM transmembrane" evidence="11">
    <location>
        <begin position="1"/>
        <end position="210"/>
    </location>
</feature>
<evidence type="ECO:0000256" key="4">
    <source>
        <dbReference type="ARBA" id="ARBA00022737"/>
    </source>
</evidence>
<dbReference type="EMBL" id="CP121472">
    <property type="protein sequence ID" value="WPL18440.1"/>
    <property type="molecule type" value="Genomic_DNA"/>
</dbReference>
<feature type="domain" description="CBS" evidence="10">
    <location>
        <begin position="229"/>
        <end position="288"/>
    </location>
</feature>
<dbReference type="Pfam" id="PF00571">
    <property type="entry name" value="CBS"/>
    <property type="match status" value="2"/>
</dbReference>
<gene>
    <name evidence="12" type="primary">tlyC_2</name>
    <name evidence="12" type="ORF">Thiowin_03513</name>
</gene>
<keyword evidence="2" id="KW-1003">Cell membrane</keyword>
<evidence type="ECO:0000313" key="12">
    <source>
        <dbReference type="EMBL" id="WPL18440.1"/>
    </source>
</evidence>
<dbReference type="InterPro" id="IPR002550">
    <property type="entry name" value="CNNM"/>
</dbReference>
<dbReference type="Pfam" id="PF03471">
    <property type="entry name" value="CorC_HlyC"/>
    <property type="match status" value="1"/>
</dbReference>
<evidence type="ECO:0000259" key="10">
    <source>
        <dbReference type="PROSITE" id="PS51371"/>
    </source>
</evidence>
<organism evidence="12 13">
    <name type="scientific">Thiorhodovibrio winogradskyi</name>
    <dbReference type="NCBI Taxonomy" id="77007"/>
    <lineage>
        <taxon>Bacteria</taxon>
        <taxon>Pseudomonadati</taxon>
        <taxon>Pseudomonadota</taxon>
        <taxon>Gammaproteobacteria</taxon>
        <taxon>Chromatiales</taxon>
        <taxon>Chromatiaceae</taxon>
        <taxon>Thiorhodovibrio</taxon>
    </lineage>
</organism>
<dbReference type="InterPro" id="IPR044751">
    <property type="entry name" value="Ion_transp-like_CBS"/>
</dbReference>
<dbReference type="PROSITE" id="PS51846">
    <property type="entry name" value="CNNM"/>
    <property type="match status" value="1"/>
</dbReference>
<evidence type="ECO:0000256" key="2">
    <source>
        <dbReference type="ARBA" id="ARBA00022475"/>
    </source>
</evidence>
<dbReference type="InterPro" id="IPR046342">
    <property type="entry name" value="CBS_dom_sf"/>
</dbReference>
<dbReference type="Proteomes" id="UP001432180">
    <property type="component" value="Chromosome"/>
</dbReference>
<dbReference type="CDD" id="cd04590">
    <property type="entry name" value="CBS_pair_CorC_HlyC_assoc"/>
    <property type="match status" value="1"/>
</dbReference>
<evidence type="ECO:0000256" key="7">
    <source>
        <dbReference type="ARBA" id="ARBA00023136"/>
    </source>
</evidence>
<dbReference type="SMART" id="SM01091">
    <property type="entry name" value="CorC_HlyC"/>
    <property type="match status" value="1"/>
</dbReference>
<evidence type="ECO:0000256" key="5">
    <source>
        <dbReference type="ARBA" id="ARBA00022989"/>
    </source>
</evidence>
<keyword evidence="3 9" id="KW-0812">Transmembrane</keyword>
<dbReference type="InterPro" id="IPR005170">
    <property type="entry name" value="Transptr-assoc_dom"/>
</dbReference>
<comment type="subcellular location">
    <subcellularLocation>
        <location evidence="1">Cell membrane</location>
        <topology evidence="1">Multi-pass membrane protein</topology>
    </subcellularLocation>
</comment>
<evidence type="ECO:0000256" key="3">
    <source>
        <dbReference type="ARBA" id="ARBA00022692"/>
    </source>
</evidence>
<accession>A0ABZ0SBN3</accession>
<evidence type="ECO:0000256" key="6">
    <source>
        <dbReference type="ARBA" id="ARBA00023122"/>
    </source>
</evidence>
<proteinExistence type="predicted"/>
<dbReference type="PROSITE" id="PS51371">
    <property type="entry name" value="CBS"/>
    <property type="match status" value="2"/>
</dbReference>
<dbReference type="InterPro" id="IPR016169">
    <property type="entry name" value="FAD-bd_PCMH_sub2"/>
</dbReference>
<dbReference type="PANTHER" id="PTHR43099:SF5">
    <property type="entry name" value="HLYC_CORC FAMILY TRANSPORTER"/>
    <property type="match status" value="1"/>
</dbReference>
<dbReference type="Pfam" id="PF01595">
    <property type="entry name" value="CNNM"/>
    <property type="match status" value="1"/>
</dbReference>
<evidence type="ECO:0000259" key="11">
    <source>
        <dbReference type="PROSITE" id="PS51846"/>
    </source>
</evidence>
<keyword evidence="5 9" id="KW-1133">Transmembrane helix</keyword>
<dbReference type="Gene3D" id="3.30.465.10">
    <property type="match status" value="1"/>
</dbReference>
<sequence length="440" mass="47949">MIELLMILLIVLALVALNGLFVAAEFAIISSPRTAMVARAEAGDRRAKAVALTLEDPNRLDRYVATAQLGITFASLGLGMYGEHQLAHLFEGWLAALGLSETGASLTSHGLASVLAIGLITYLHIVLGEMIPKALALSQAQQVALWVNAPMRVIGLLLFPLVHGLNRAGILLLRLVGVERAHSAQHYLNPDELELVARESQLGGLLSEETGRVFRELADFSEVTAEQAMVPRVFTQGLPIDASDAQLREILKQHRHTRYPVYRGDLDHILGTVHIKDLLGLLREGRGLDPAVVRETAYLPETATLDDVLAGMAKTRNQMIVVMDEHGGTAGILTIEDICVEAIGEIEEGADDVPDVRPVGPDRYQVEGTLRLDRLGDVIERELEHPEVETVSGLILSELGRPPRKGDRIQWNDLLFEVVRVHGHGVKQALLTLRATPPTA</sequence>
<dbReference type="RefSeq" id="WP_328984207.1">
    <property type="nucleotide sequence ID" value="NZ_CP121472.1"/>
</dbReference>
<feature type="domain" description="CBS" evidence="10">
    <location>
        <begin position="292"/>
        <end position="348"/>
    </location>
</feature>
<evidence type="ECO:0000256" key="8">
    <source>
        <dbReference type="PROSITE-ProRule" id="PRU00703"/>
    </source>
</evidence>
<protein>
    <submittedName>
        <fullName evidence="12">Hemolysin C</fullName>
    </submittedName>
</protein>
<dbReference type="PANTHER" id="PTHR43099">
    <property type="entry name" value="UPF0053 PROTEIN YRKA"/>
    <property type="match status" value="1"/>
</dbReference>
<dbReference type="InterPro" id="IPR051676">
    <property type="entry name" value="UPF0053_domain"/>
</dbReference>
<dbReference type="InterPro" id="IPR036318">
    <property type="entry name" value="FAD-bd_PCMH-like_sf"/>
</dbReference>
<dbReference type="SUPFAM" id="SSF54631">
    <property type="entry name" value="CBS-domain pair"/>
    <property type="match status" value="1"/>
</dbReference>
<evidence type="ECO:0000256" key="1">
    <source>
        <dbReference type="ARBA" id="ARBA00004651"/>
    </source>
</evidence>
<dbReference type="Gene3D" id="3.10.580.10">
    <property type="entry name" value="CBS-domain"/>
    <property type="match status" value="1"/>
</dbReference>
<evidence type="ECO:0000313" key="13">
    <source>
        <dbReference type="Proteomes" id="UP001432180"/>
    </source>
</evidence>
<dbReference type="SUPFAM" id="SSF56176">
    <property type="entry name" value="FAD-binding/transporter-associated domain-like"/>
    <property type="match status" value="1"/>
</dbReference>
<dbReference type="InterPro" id="IPR000644">
    <property type="entry name" value="CBS_dom"/>
</dbReference>
<keyword evidence="7 9" id="KW-0472">Membrane</keyword>
<keyword evidence="4" id="KW-0677">Repeat</keyword>
<reference evidence="12 13" key="1">
    <citation type="journal article" date="2023" name="Microorganisms">
        <title>Thiorhodovibrio frisius and Trv. litoralis spp. nov., Two Novel Members from a Clade of Fastidious Purple Sulfur Bacteria That Exhibit Unique Red-Shifted Light-Harvesting Capabilities.</title>
        <authorList>
            <person name="Methner A."/>
            <person name="Kuzyk S.B."/>
            <person name="Petersen J."/>
            <person name="Bauer S."/>
            <person name="Brinkmann H."/>
            <person name="Sichau K."/>
            <person name="Wanner G."/>
            <person name="Wolf J."/>
            <person name="Neumann-Schaal M."/>
            <person name="Henke P."/>
            <person name="Tank M."/>
            <person name="Sproer C."/>
            <person name="Bunk B."/>
            <person name="Overmann J."/>
        </authorList>
    </citation>
    <scope>NUCLEOTIDE SEQUENCE [LARGE SCALE GENOMIC DNA]</scope>
    <source>
        <strain evidence="12 13">DSM 6702</strain>
    </source>
</reference>
<keyword evidence="6 8" id="KW-0129">CBS domain</keyword>
<evidence type="ECO:0000256" key="9">
    <source>
        <dbReference type="PROSITE-ProRule" id="PRU01193"/>
    </source>
</evidence>